<accession>A0A127FDN2</accession>
<evidence type="ECO:0000313" key="4">
    <source>
        <dbReference type="Proteomes" id="UP000070250"/>
    </source>
</evidence>
<dbReference type="PROSITE" id="PS00061">
    <property type="entry name" value="ADH_SHORT"/>
    <property type="match status" value="1"/>
</dbReference>
<dbReference type="InterPro" id="IPR057326">
    <property type="entry name" value="KR_dom"/>
</dbReference>
<dbReference type="Pfam" id="PF13561">
    <property type="entry name" value="adh_short_C2"/>
    <property type="match status" value="1"/>
</dbReference>
<keyword evidence="4" id="KW-1185">Reference proteome</keyword>
<dbReference type="STRING" id="465721.ACG33_11370"/>
<dbReference type="InterPro" id="IPR020904">
    <property type="entry name" value="Sc_DH/Rdtase_CS"/>
</dbReference>
<dbReference type="NCBIfam" id="NF005559">
    <property type="entry name" value="PRK07231.1"/>
    <property type="match status" value="1"/>
</dbReference>
<dbReference type="InterPro" id="IPR002347">
    <property type="entry name" value="SDR_fam"/>
</dbReference>
<dbReference type="SMART" id="SM00822">
    <property type="entry name" value="PKS_KR"/>
    <property type="match status" value="1"/>
</dbReference>
<evidence type="ECO:0000259" key="2">
    <source>
        <dbReference type="SMART" id="SM00822"/>
    </source>
</evidence>
<dbReference type="KEGG" id="sdf:ACG33_11370"/>
<feature type="domain" description="Ketoreductase" evidence="2">
    <location>
        <begin position="7"/>
        <end position="178"/>
    </location>
</feature>
<dbReference type="CDD" id="cd05233">
    <property type="entry name" value="SDR_c"/>
    <property type="match status" value="1"/>
</dbReference>
<dbReference type="PANTHER" id="PTHR43943">
    <property type="entry name" value="DEHYDROGENASE/REDUCTASE (SDR FAMILY) MEMBER 4"/>
    <property type="match status" value="1"/>
</dbReference>
<comment type="similarity">
    <text evidence="1">Belongs to the short-chain dehydrogenases/reductases (SDR) family.</text>
</comment>
<dbReference type="InterPro" id="IPR036291">
    <property type="entry name" value="NAD(P)-bd_dom_sf"/>
</dbReference>
<protein>
    <submittedName>
        <fullName evidence="3">Short-chain dehydrogenase</fullName>
    </submittedName>
</protein>
<name>A0A127FDN2_STEDE</name>
<reference evidence="3 4" key="1">
    <citation type="submission" date="2015-06" db="EMBL/GenBank/DDBJ databases">
        <title>A Comprehensive Approach to Explore the Metabolic and Phylogenetic Diversity of Bacterial Steroid Degradation in the Environment: Testosterone as an Example.</title>
        <authorList>
            <person name="Yang F.-C."/>
            <person name="Chen Y.-L."/>
            <person name="Yu C.-P."/>
            <person name="Tang S.-L."/>
            <person name="Wang P.-H."/>
            <person name="Ismail W."/>
            <person name="Wang C.-H."/>
            <person name="Yang C.-Y."/>
            <person name="Chiang Y.-R."/>
        </authorList>
    </citation>
    <scope>NUCLEOTIDE SEQUENCE [LARGE SCALE GENOMIC DNA]</scope>
    <source>
        <strain evidence="3 4">DSM 18526</strain>
    </source>
</reference>
<evidence type="ECO:0000313" key="3">
    <source>
        <dbReference type="EMBL" id="AMN47688.1"/>
    </source>
</evidence>
<dbReference type="Gene3D" id="3.40.50.720">
    <property type="entry name" value="NAD(P)-binding Rossmann-like Domain"/>
    <property type="match status" value="1"/>
</dbReference>
<sequence>MFDLSGQVAVITGSSRGIGRAIAHALAQAGARVVVSGRKLPACETVVEEIRETGGEAVAVPCNVSDKTQLEHLVSMAIDTWQRLDIVVCNAAVNPYFGPMTGMSDAVYDKIMNSNVRSNFWLCNIAGPHMVRSGGTGCFILISSIGGNQGSDTLGVYGMSKAADYALTRNLAVEWGPRGLRANCIAPGLIKTDFSRALWENPELLAGVEEATPVRRIGQPEDVGGVALFLASRAAAYVTGQVLVVDGGITVKEPA</sequence>
<dbReference type="Proteomes" id="UP000070250">
    <property type="component" value="Chromosome"/>
</dbReference>
<proteinExistence type="inferred from homology"/>
<dbReference type="PATRIC" id="fig|465721.4.peg.2425"/>
<dbReference type="FunFam" id="3.40.50.720:FF:000084">
    <property type="entry name" value="Short-chain dehydrogenase reductase"/>
    <property type="match status" value="1"/>
</dbReference>
<dbReference type="EMBL" id="CP011971">
    <property type="protein sequence ID" value="AMN47688.1"/>
    <property type="molecule type" value="Genomic_DNA"/>
</dbReference>
<evidence type="ECO:0000256" key="1">
    <source>
        <dbReference type="ARBA" id="ARBA00006484"/>
    </source>
</evidence>
<dbReference type="PRINTS" id="PR00081">
    <property type="entry name" value="GDHRDH"/>
</dbReference>
<dbReference type="SUPFAM" id="SSF51735">
    <property type="entry name" value="NAD(P)-binding Rossmann-fold domains"/>
    <property type="match status" value="1"/>
</dbReference>
<organism evidence="3 4">
    <name type="scientific">Steroidobacter denitrificans</name>
    <dbReference type="NCBI Taxonomy" id="465721"/>
    <lineage>
        <taxon>Bacteria</taxon>
        <taxon>Pseudomonadati</taxon>
        <taxon>Pseudomonadota</taxon>
        <taxon>Gammaproteobacteria</taxon>
        <taxon>Steroidobacterales</taxon>
        <taxon>Steroidobacteraceae</taxon>
        <taxon>Steroidobacter</taxon>
    </lineage>
</organism>
<gene>
    <name evidence="3" type="ORF">ACG33_11370</name>
</gene>
<dbReference type="RefSeq" id="WP_066921289.1">
    <property type="nucleotide sequence ID" value="NZ_CP011971.1"/>
</dbReference>
<dbReference type="AlphaFoldDB" id="A0A127FDN2"/>
<dbReference type="OrthoDB" id="9803333at2"/>
<dbReference type="PANTHER" id="PTHR43943:SF2">
    <property type="entry name" value="DEHYDROGENASE_REDUCTASE 4"/>
    <property type="match status" value="1"/>
</dbReference>